<comment type="caution">
    <text evidence="3">The sequence shown here is derived from an EMBL/GenBank/DDBJ whole genome shotgun (WGS) entry which is preliminary data.</text>
</comment>
<accession>A0A835II83</accession>
<gene>
    <name evidence="3" type="ORF">IFM89_037903</name>
</gene>
<evidence type="ECO:0000313" key="4">
    <source>
        <dbReference type="Proteomes" id="UP000631114"/>
    </source>
</evidence>
<dbReference type="SUPFAM" id="SSF53067">
    <property type="entry name" value="Actin-like ATPase domain"/>
    <property type="match status" value="1"/>
</dbReference>
<dbReference type="Gene3D" id="3.30.420.40">
    <property type="match status" value="1"/>
</dbReference>
<evidence type="ECO:0000313" key="3">
    <source>
        <dbReference type="EMBL" id="KAF9617669.1"/>
    </source>
</evidence>
<dbReference type="GO" id="GO:0140662">
    <property type="term" value="F:ATP-dependent protein folding chaperone"/>
    <property type="evidence" value="ECO:0007669"/>
    <property type="project" value="InterPro"/>
</dbReference>
<dbReference type="AlphaFoldDB" id="A0A835II83"/>
<evidence type="ECO:0000256" key="1">
    <source>
        <dbReference type="ARBA" id="ARBA00022741"/>
    </source>
</evidence>
<keyword evidence="1" id="KW-0547">Nucleotide-binding</keyword>
<dbReference type="PANTHER" id="PTHR19375">
    <property type="entry name" value="HEAT SHOCK PROTEIN 70KDA"/>
    <property type="match status" value="1"/>
</dbReference>
<organism evidence="3 4">
    <name type="scientific">Coptis chinensis</name>
    <dbReference type="NCBI Taxonomy" id="261450"/>
    <lineage>
        <taxon>Eukaryota</taxon>
        <taxon>Viridiplantae</taxon>
        <taxon>Streptophyta</taxon>
        <taxon>Embryophyta</taxon>
        <taxon>Tracheophyta</taxon>
        <taxon>Spermatophyta</taxon>
        <taxon>Magnoliopsida</taxon>
        <taxon>Ranunculales</taxon>
        <taxon>Ranunculaceae</taxon>
        <taxon>Coptidoideae</taxon>
        <taxon>Coptis</taxon>
    </lineage>
</organism>
<dbReference type="Proteomes" id="UP000631114">
    <property type="component" value="Unassembled WGS sequence"/>
</dbReference>
<dbReference type="FunFam" id="3.90.640.10:FF:000003">
    <property type="entry name" value="Molecular chaperone DnaK"/>
    <property type="match status" value="1"/>
</dbReference>
<sequence>MVDYLDSITYRVIDLLDETVDEVRERVLSFLHSSDVKAMVCRLKKMVMIGDVFDLGGRKLNVSILEMSKGWLDIFHEKHDAFLGGDDFDDVIMEYLVNEFQRIEGIDVPEDKLILLRQEDELAKINLSNTSEVVVDLSYAAGVSGKKLVKITLTRSKFETLVNLLIERTRNLCKSCLKEAGLTAKDVDEVLLVGGMARVPKVQEVVTEIFGSPNWVLVKGENVEFCGEDIEVTSGSIRELEFSI</sequence>
<proteinExistence type="predicted"/>
<dbReference type="GO" id="GO:0005524">
    <property type="term" value="F:ATP binding"/>
    <property type="evidence" value="ECO:0007669"/>
    <property type="project" value="UniProtKB-KW"/>
</dbReference>
<dbReference type="InterPro" id="IPR013126">
    <property type="entry name" value="Hsp_70_fam"/>
</dbReference>
<name>A0A835II83_9MAGN</name>
<evidence type="ECO:0008006" key="5">
    <source>
        <dbReference type="Google" id="ProtNLM"/>
    </source>
</evidence>
<dbReference type="Gene3D" id="3.90.640.10">
    <property type="entry name" value="Actin, Chain A, domain 4"/>
    <property type="match status" value="1"/>
</dbReference>
<dbReference type="OrthoDB" id="2401965at2759"/>
<reference evidence="3 4" key="1">
    <citation type="submission" date="2020-10" db="EMBL/GenBank/DDBJ databases">
        <title>The Coptis chinensis genome and diversification of protoberbering-type alkaloids.</title>
        <authorList>
            <person name="Wang B."/>
            <person name="Shu S."/>
            <person name="Song C."/>
            <person name="Liu Y."/>
        </authorList>
    </citation>
    <scope>NUCLEOTIDE SEQUENCE [LARGE SCALE GENOMIC DNA]</scope>
    <source>
        <strain evidence="3">HL-2020</strain>
        <tissue evidence="3">Leaf</tissue>
    </source>
</reference>
<dbReference type="Pfam" id="PF00012">
    <property type="entry name" value="HSP70"/>
    <property type="match status" value="1"/>
</dbReference>
<keyword evidence="2" id="KW-0067">ATP-binding</keyword>
<dbReference type="InterPro" id="IPR043129">
    <property type="entry name" value="ATPase_NBD"/>
</dbReference>
<protein>
    <recommendedName>
        <fullName evidence="5">Heat shock protein 70</fullName>
    </recommendedName>
</protein>
<dbReference type="PRINTS" id="PR00301">
    <property type="entry name" value="HEATSHOCK70"/>
</dbReference>
<dbReference type="EMBL" id="JADFTS010000003">
    <property type="protein sequence ID" value="KAF9617669.1"/>
    <property type="molecule type" value="Genomic_DNA"/>
</dbReference>
<keyword evidence="4" id="KW-1185">Reference proteome</keyword>
<evidence type="ECO:0000256" key="2">
    <source>
        <dbReference type="ARBA" id="ARBA00022840"/>
    </source>
</evidence>